<feature type="domain" description="Cyclic nucleotide-binding" evidence="1">
    <location>
        <begin position="12"/>
        <end position="115"/>
    </location>
</feature>
<dbReference type="OrthoDB" id="3525895at2"/>
<dbReference type="PROSITE" id="PS00889">
    <property type="entry name" value="CNMP_BINDING_2"/>
    <property type="match status" value="2"/>
</dbReference>
<name>A0A9W7NPA6_9PROT</name>
<dbReference type="Gene3D" id="2.60.120.10">
    <property type="entry name" value="Jelly Rolls"/>
    <property type="match status" value="2"/>
</dbReference>
<feature type="domain" description="Cyclic nucleotide-binding" evidence="1">
    <location>
        <begin position="149"/>
        <end position="243"/>
    </location>
</feature>
<sequence>MEAAMTSSGPEIPTRHIPADTLLVRQGEAGDCAWLIQSGELEVLLDGPDGPRRLGTVGANAIVGEMALLDDGLRSATVRALTPVEAVVLSRDTFRALRGRCPPLAAYLLESLVAAIRRSYGLPQPERQDGGAGIRSTDSFATVTDRRLFRLGHSFFRQGDAGTAAYLIQSGSVSVRRDGAELGVLGPGRIFGELALLANRPRAATVVALEPTVCEIIRKDQFAKAIETMPPILRSLTRIYIEQLSGGRLLLPSSSESARQALP</sequence>
<dbReference type="PANTHER" id="PTHR11635">
    <property type="entry name" value="CAMP-DEPENDENT PROTEIN KINASE REGULATORY CHAIN"/>
    <property type="match status" value="1"/>
</dbReference>
<dbReference type="PANTHER" id="PTHR11635:SF152">
    <property type="entry name" value="CAMP-DEPENDENT PROTEIN KINASE TYPE I REGULATORY SUBUNIT-RELATED"/>
    <property type="match status" value="1"/>
</dbReference>
<dbReference type="AlphaFoldDB" id="A0A9W7NPA6"/>
<dbReference type="SUPFAM" id="SSF51206">
    <property type="entry name" value="cAMP-binding domain-like"/>
    <property type="match status" value="2"/>
</dbReference>
<dbReference type="InterPro" id="IPR018490">
    <property type="entry name" value="cNMP-bd_dom_sf"/>
</dbReference>
<dbReference type="GO" id="GO:0005952">
    <property type="term" value="C:cAMP-dependent protein kinase complex"/>
    <property type="evidence" value="ECO:0007669"/>
    <property type="project" value="InterPro"/>
</dbReference>
<dbReference type="InterPro" id="IPR018488">
    <property type="entry name" value="cNMP-bd_CS"/>
</dbReference>
<dbReference type="GO" id="GO:0034236">
    <property type="term" value="F:protein kinase A catalytic subunit binding"/>
    <property type="evidence" value="ECO:0007669"/>
    <property type="project" value="TreeGrafter"/>
</dbReference>
<dbReference type="CDD" id="cd00038">
    <property type="entry name" value="CAP_ED"/>
    <property type="match status" value="2"/>
</dbReference>
<comment type="caution">
    <text evidence="2">The sequence shown here is derived from an EMBL/GenBank/DDBJ whole genome shotgun (WGS) entry which is preliminary data.</text>
</comment>
<gene>
    <name evidence="2" type="ORF">DS843_01770</name>
</gene>
<proteinExistence type="predicted"/>
<evidence type="ECO:0000313" key="3">
    <source>
        <dbReference type="Proteomes" id="UP000480854"/>
    </source>
</evidence>
<evidence type="ECO:0000313" key="2">
    <source>
        <dbReference type="EMBL" id="KAA0684190.1"/>
    </source>
</evidence>
<protein>
    <submittedName>
        <fullName evidence="2">Cyclic nucleotide-binding domain-containing protein</fullName>
    </submittedName>
</protein>
<dbReference type="GO" id="GO:0030552">
    <property type="term" value="F:cAMP binding"/>
    <property type="evidence" value="ECO:0007669"/>
    <property type="project" value="TreeGrafter"/>
</dbReference>
<dbReference type="PRINTS" id="PR00103">
    <property type="entry name" value="CAMPKINASE"/>
</dbReference>
<evidence type="ECO:0000259" key="1">
    <source>
        <dbReference type="PROSITE" id="PS50042"/>
    </source>
</evidence>
<dbReference type="InterPro" id="IPR014710">
    <property type="entry name" value="RmlC-like_jellyroll"/>
</dbReference>
<dbReference type="EMBL" id="QOKW01000001">
    <property type="protein sequence ID" value="KAA0684190.1"/>
    <property type="molecule type" value="Genomic_DNA"/>
</dbReference>
<dbReference type="Proteomes" id="UP000480854">
    <property type="component" value="Unassembled WGS sequence"/>
</dbReference>
<accession>A0A9W7NPA6</accession>
<organism evidence="2 3">
    <name type="scientific">Roseomonas genomospecies 6</name>
    <dbReference type="NCBI Taxonomy" id="214106"/>
    <lineage>
        <taxon>Bacteria</taxon>
        <taxon>Pseudomonadati</taxon>
        <taxon>Pseudomonadota</taxon>
        <taxon>Alphaproteobacteria</taxon>
        <taxon>Acetobacterales</taxon>
        <taxon>Roseomonadaceae</taxon>
        <taxon>Roseomonas</taxon>
    </lineage>
</organism>
<dbReference type="GO" id="GO:0005829">
    <property type="term" value="C:cytosol"/>
    <property type="evidence" value="ECO:0007669"/>
    <property type="project" value="TreeGrafter"/>
</dbReference>
<dbReference type="GO" id="GO:0004862">
    <property type="term" value="F:cAMP-dependent protein kinase inhibitor activity"/>
    <property type="evidence" value="ECO:0007669"/>
    <property type="project" value="TreeGrafter"/>
</dbReference>
<keyword evidence="3" id="KW-1185">Reference proteome</keyword>
<dbReference type="InterPro" id="IPR050503">
    <property type="entry name" value="cAMP-dep_PK_reg_su-like"/>
</dbReference>
<reference evidence="2 3" key="1">
    <citation type="submission" date="2018-07" db="EMBL/GenBank/DDBJ databases">
        <title>Genome sequence of Azospirillum sp. ATCC 49961.</title>
        <authorList>
            <person name="Sant'Anna F.H."/>
            <person name="Baldani J.I."/>
            <person name="Zilli J.E."/>
            <person name="Reis V.M."/>
            <person name="Hartmann A."/>
            <person name="Cruz L."/>
            <person name="de Souza E.M."/>
            <person name="de Oliveira Pedrosa F."/>
            <person name="Passaglia L.M.P."/>
        </authorList>
    </citation>
    <scope>NUCLEOTIDE SEQUENCE [LARGE SCALE GENOMIC DNA]</scope>
    <source>
        <strain evidence="2 3">ATCC 49961</strain>
    </source>
</reference>
<dbReference type="PROSITE" id="PS50042">
    <property type="entry name" value="CNMP_BINDING_3"/>
    <property type="match status" value="2"/>
</dbReference>
<dbReference type="InterPro" id="IPR000595">
    <property type="entry name" value="cNMP-bd_dom"/>
</dbReference>
<dbReference type="Pfam" id="PF00027">
    <property type="entry name" value="cNMP_binding"/>
    <property type="match status" value="2"/>
</dbReference>
<dbReference type="SMART" id="SM00100">
    <property type="entry name" value="cNMP"/>
    <property type="match status" value="2"/>
</dbReference>